<accession>A0ABQ7H511</accession>
<name>A0ABQ7H511_DUNSA</name>
<dbReference type="PANTHER" id="PTHR33471:SF1">
    <property type="entry name" value="OS01G0382700 PROTEIN"/>
    <property type="match status" value="1"/>
</dbReference>
<organism evidence="1 2">
    <name type="scientific">Dunaliella salina</name>
    <name type="common">Green alga</name>
    <name type="synonym">Protococcus salinus</name>
    <dbReference type="NCBI Taxonomy" id="3046"/>
    <lineage>
        <taxon>Eukaryota</taxon>
        <taxon>Viridiplantae</taxon>
        <taxon>Chlorophyta</taxon>
        <taxon>core chlorophytes</taxon>
        <taxon>Chlorophyceae</taxon>
        <taxon>CS clade</taxon>
        <taxon>Chlamydomonadales</taxon>
        <taxon>Dunaliellaceae</taxon>
        <taxon>Dunaliella</taxon>
    </lineage>
</organism>
<dbReference type="Gene3D" id="1.20.58.760">
    <property type="entry name" value="Peptidase M41"/>
    <property type="match status" value="1"/>
</dbReference>
<reference evidence="1" key="1">
    <citation type="submission" date="2017-08" db="EMBL/GenBank/DDBJ databases">
        <authorList>
            <person name="Polle J.E."/>
            <person name="Barry K."/>
            <person name="Cushman J."/>
            <person name="Schmutz J."/>
            <person name="Tran D."/>
            <person name="Hathwaick L.T."/>
            <person name="Yim W.C."/>
            <person name="Jenkins J."/>
            <person name="Mckie-Krisberg Z.M."/>
            <person name="Prochnik S."/>
            <person name="Lindquist E."/>
            <person name="Dockter R.B."/>
            <person name="Adam C."/>
            <person name="Molina H."/>
            <person name="Bunkerborg J."/>
            <person name="Jin E."/>
            <person name="Buchheim M."/>
            <person name="Magnuson J."/>
        </authorList>
    </citation>
    <scope>NUCLEOTIDE SEQUENCE</scope>
    <source>
        <strain evidence="1">CCAP 19/18</strain>
    </source>
</reference>
<dbReference type="SUPFAM" id="SSF140990">
    <property type="entry name" value="FtsH protease domain-like"/>
    <property type="match status" value="1"/>
</dbReference>
<keyword evidence="2" id="KW-1185">Reference proteome</keyword>
<protein>
    <submittedName>
        <fullName evidence="1">ATP-dependent Zn proteases-like protein</fullName>
    </submittedName>
</protein>
<evidence type="ECO:0000313" key="2">
    <source>
        <dbReference type="Proteomes" id="UP000815325"/>
    </source>
</evidence>
<comment type="caution">
    <text evidence="1">The sequence shown here is derived from an EMBL/GenBank/DDBJ whole genome shotgun (WGS) entry which is preliminary data.</text>
</comment>
<sequence>MLHKQILTYSKPNGAVIIPARRAFLSKRSKPITVVASAGSSPSLSQADVKELDDLLSRDEQQKALEFVHRKRDEGVLQHYGINVQKGVPKRQYTIEELRLNKIDAPKIISPTDSSLSTARRVLQVAALVCLTTVAYTSEFDAGRIIWTTFALIFAVIFDQVANGGGGQSLLVDSLGRVINPSYKQRVALHEAGHMLIAYIVGILPRAYTLSSWDAFIRYRALNVQAGTQFCDTQFQAEVASGRLSSSSLDRFTCVALAGVVTEYLRFEQAEGGLGDILQLDVLLKALGFSQMKADSEVRWAVLNVAAILRRYSALQDKLADAMDRGASTAACICLIEEELRLEEVKEGQQRLGVASG</sequence>
<proteinExistence type="predicted"/>
<evidence type="ECO:0000313" key="1">
    <source>
        <dbReference type="EMBL" id="KAF5841888.1"/>
    </source>
</evidence>
<gene>
    <name evidence="1" type="ORF">DUNSADRAFT_10325</name>
</gene>
<dbReference type="PANTHER" id="PTHR33471">
    <property type="entry name" value="ATP-DEPENDENT ZINC METALLOPROTEASE-RELATED"/>
    <property type="match status" value="1"/>
</dbReference>
<dbReference type="Proteomes" id="UP000815325">
    <property type="component" value="Unassembled WGS sequence"/>
</dbReference>
<dbReference type="EMBL" id="MU069473">
    <property type="protein sequence ID" value="KAF5841888.1"/>
    <property type="molecule type" value="Genomic_DNA"/>
</dbReference>
<dbReference type="InterPro" id="IPR037219">
    <property type="entry name" value="Peptidase_M41-like"/>
</dbReference>